<dbReference type="SUPFAM" id="SSF56300">
    <property type="entry name" value="Metallo-dependent phosphatases"/>
    <property type="match status" value="1"/>
</dbReference>
<name>A9BA63_PROM4</name>
<dbReference type="Gene3D" id="3.60.21.10">
    <property type="match status" value="1"/>
</dbReference>
<organism evidence="2 3">
    <name type="scientific">Prochlorococcus marinus (strain MIT 9211)</name>
    <dbReference type="NCBI Taxonomy" id="93059"/>
    <lineage>
        <taxon>Bacteria</taxon>
        <taxon>Bacillati</taxon>
        <taxon>Cyanobacteriota</taxon>
        <taxon>Cyanophyceae</taxon>
        <taxon>Synechococcales</taxon>
        <taxon>Prochlorococcaceae</taxon>
        <taxon>Prochlorococcus</taxon>
    </lineage>
</organism>
<dbReference type="InterPro" id="IPR004843">
    <property type="entry name" value="Calcineurin-like_PHP"/>
</dbReference>
<dbReference type="EMBL" id="CP000878">
    <property type="protein sequence ID" value="ABX08725.1"/>
    <property type="molecule type" value="Genomic_DNA"/>
</dbReference>
<dbReference type="STRING" id="93059.P9211_07941"/>
<sequence>MLIIGLRVINLAIAGDLHGSWVAKDKELLIQLCPDAVLFVGDLSDGGDLRLIKAINSVPIPSAVILGNHDRGLEPSGYLLQQQLTVLGERDCSWRLRGWSEPPLSVVGARPCSPGGGYYLSNQVKGVFGPVSLEESVARIYKSALKAAEEFPLVLLAHAGPTGLGSDASSLCGRDWKIPAIDWGDQDLSMAIDLIRKKRKIDLVVFGHMHHQLKRGRGNRKTFVIDQFGTAYLNAACVPRRKQDEFGNWLSHFSWAKFINGKLAHVSHRWFREDSSIAFQETLYQINI</sequence>
<dbReference type="NCBIfam" id="TIGR04168">
    <property type="entry name" value="TIGR04168 family protein"/>
    <property type="match status" value="1"/>
</dbReference>
<dbReference type="Pfam" id="PF00149">
    <property type="entry name" value="Metallophos"/>
    <property type="match status" value="1"/>
</dbReference>
<dbReference type="InterPro" id="IPR027629">
    <property type="entry name" value="DevT-like"/>
</dbReference>
<feature type="domain" description="Calcineurin-like phosphoesterase" evidence="1">
    <location>
        <begin position="11"/>
        <end position="211"/>
    </location>
</feature>
<dbReference type="InterPro" id="IPR029052">
    <property type="entry name" value="Metallo-depent_PP-like"/>
</dbReference>
<keyword evidence="3" id="KW-1185">Reference proteome</keyword>
<evidence type="ECO:0000313" key="2">
    <source>
        <dbReference type="EMBL" id="ABX08725.1"/>
    </source>
</evidence>
<gene>
    <name evidence="2" type="ordered locus">P9211_07941</name>
</gene>
<dbReference type="PANTHER" id="PTHR35769">
    <property type="entry name" value="CALCINEURIN-LIKE METALLO-PHOSPHOESTERASE SUPERFAMILY PROTEIN"/>
    <property type="match status" value="1"/>
</dbReference>
<dbReference type="eggNOG" id="COG1409">
    <property type="taxonomic scope" value="Bacteria"/>
</dbReference>
<proteinExistence type="predicted"/>
<dbReference type="HOGENOM" id="CLU_053780_0_0_3"/>
<evidence type="ECO:0000259" key="1">
    <source>
        <dbReference type="Pfam" id="PF00149"/>
    </source>
</evidence>
<dbReference type="AlphaFoldDB" id="A9BA63"/>
<accession>A9BA63</accession>
<protein>
    <submittedName>
        <fullName evidence="2">Putative transcripton factor</fullName>
    </submittedName>
</protein>
<dbReference type="PANTHER" id="PTHR35769:SF2">
    <property type="entry name" value="CALCINEURIN-LIKE METALLO-PHOSPHOESTERASE SUPERFAMILY PROTEIN"/>
    <property type="match status" value="1"/>
</dbReference>
<dbReference type="GO" id="GO:0016787">
    <property type="term" value="F:hydrolase activity"/>
    <property type="evidence" value="ECO:0007669"/>
    <property type="project" value="InterPro"/>
</dbReference>
<evidence type="ECO:0000313" key="3">
    <source>
        <dbReference type="Proteomes" id="UP000000788"/>
    </source>
</evidence>
<dbReference type="KEGG" id="pmj:P9211_07941"/>
<reference evidence="2 3" key="1">
    <citation type="journal article" date="2007" name="PLoS Genet.">
        <title>Patterns and implications of gene gain and loss in the evolution of Prochlorococcus.</title>
        <authorList>
            <person name="Kettler G.C."/>
            <person name="Martiny A.C."/>
            <person name="Huang K."/>
            <person name="Zucker J."/>
            <person name="Coleman M.L."/>
            <person name="Rodrigue S."/>
            <person name="Chen F."/>
            <person name="Lapidus A."/>
            <person name="Ferriera S."/>
            <person name="Johnson J."/>
            <person name="Steglich C."/>
            <person name="Church G.M."/>
            <person name="Richardson P."/>
            <person name="Chisholm S.W."/>
        </authorList>
    </citation>
    <scope>NUCLEOTIDE SEQUENCE [LARGE SCALE GENOMIC DNA]</scope>
    <source>
        <strain evidence="3">MIT 9211</strain>
    </source>
</reference>
<dbReference type="Proteomes" id="UP000000788">
    <property type="component" value="Chromosome"/>
</dbReference>